<reference evidence="3 4" key="1">
    <citation type="journal article" date="2011" name="PLoS Genet.">
        <title>Genomic analysis of the necrotrophic fungal pathogens Sclerotinia sclerotiorum and Botrytis cinerea.</title>
        <authorList>
            <person name="Amselem J."/>
            <person name="Cuomo C.A."/>
            <person name="van Kan J.A."/>
            <person name="Viaud M."/>
            <person name="Benito E.P."/>
            <person name="Couloux A."/>
            <person name="Coutinho P.M."/>
            <person name="de Vries R.P."/>
            <person name="Dyer P.S."/>
            <person name="Fillinger S."/>
            <person name="Fournier E."/>
            <person name="Gout L."/>
            <person name="Hahn M."/>
            <person name="Kohn L."/>
            <person name="Lapalu N."/>
            <person name="Plummer K.M."/>
            <person name="Pradier J.M."/>
            <person name="Quevillon E."/>
            <person name="Sharon A."/>
            <person name="Simon A."/>
            <person name="ten Have A."/>
            <person name="Tudzynski B."/>
            <person name="Tudzynski P."/>
            <person name="Wincker P."/>
            <person name="Andrew M."/>
            <person name="Anthouard V."/>
            <person name="Beever R.E."/>
            <person name="Beffa R."/>
            <person name="Benoit I."/>
            <person name="Bouzid O."/>
            <person name="Brault B."/>
            <person name="Chen Z."/>
            <person name="Choquer M."/>
            <person name="Collemare J."/>
            <person name="Cotton P."/>
            <person name="Danchin E.G."/>
            <person name="Da Silva C."/>
            <person name="Gautier A."/>
            <person name="Giraud C."/>
            <person name="Giraud T."/>
            <person name="Gonzalez C."/>
            <person name="Grossetete S."/>
            <person name="Guldener U."/>
            <person name="Henrissat B."/>
            <person name="Howlett B.J."/>
            <person name="Kodira C."/>
            <person name="Kretschmer M."/>
            <person name="Lappartient A."/>
            <person name="Leroch M."/>
            <person name="Levis C."/>
            <person name="Mauceli E."/>
            <person name="Neuveglise C."/>
            <person name="Oeser B."/>
            <person name="Pearson M."/>
            <person name="Poulain J."/>
            <person name="Poussereau N."/>
            <person name="Quesneville H."/>
            <person name="Rascle C."/>
            <person name="Schumacher J."/>
            <person name="Segurens B."/>
            <person name="Sexton A."/>
            <person name="Silva E."/>
            <person name="Sirven C."/>
            <person name="Soanes D.M."/>
            <person name="Talbot N.J."/>
            <person name="Templeton M."/>
            <person name="Yandava C."/>
            <person name="Yarden O."/>
            <person name="Zeng Q."/>
            <person name="Rollins J.A."/>
            <person name="Lebrun M.H."/>
            <person name="Dickman M."/>
        </authorList>
    </citation>
    <scope>NUCLEOTIDE SEQUENCE [LARGE SCALE GENOMIC DNA]</scope>
    <source>
        <strain evidence="3 4">B05.10</strain>
    </source>
</reference>
<feature type="region of interest" description="Disordered" evidence="1">
    <location>
        <begin position="1"/>
        <end position="25"/>
    </location>
</feature>
<keyword evidence="4" id="KW-1185">Reference proteome</keyword>
<dbReference type="GeneID" id="5442025"/>
<name>A0A384J5H1_BOTFB</name>
<dbReference type="RefSeq" id="XP_024546331.1">
    <property type="nucleotide sequence ID" value="XM_024690562.1"/>
</dbReference>
<evidence type="ECO:0000256" key="1">
    <source>
        <dbReference type="SAM" id="MobiDB-lite"/>
    </source>
</evidence>
<dbReference type="Proteomes" id="UP000001798">
    <property type="component" value="Chromosome 1"/>
</dbReference>
<reference evidence="3 4" key="3">
    <citation type="journal article" date="2017" name="Mol. Plant Pathol.">
        <title>A gapless genome sequence of the fungus Botrytis cinerea.</title>
        <authorList>
            <person name="Van Kan J.A."/>
            <person name="Stassen J.H."/>
            <person name="Mosbach A."/>
            <person name="Van Der Lee T.A."/>
            <person name="Faino L."/>
            <person name="Farmer A.D."/>
            <person name="Papasotiriou D.G."/>
            <person name="Zhou S."/>
            <person name="Seidl M.F."/>
            <person name="Cottam E."/>
            <person name="Edel D."/>
            <person name="Hahn M."/>
            <person name="Schwartz D.C."/>
            <person name="Dietrich R.A."/>
            <person name="Widdison S."/>
            <person name="Scalliet G."/>
        </authorList>
    </citation>
    <scope>NUCLEOTIDE SEQUENCE [LARGE SCALE GENOMIC DNA]</scope>
    <source>
        <strain evidence="3 4">B05.10</strain>
    </source>
</reference>
<feature type="compositionally biased region" description="Low complexity" evidence="1">
    <location>
        <begin position="1"/>
        <end position="10"/>
    </location>
</feature>
<dbReference type="OrthoDB" id="5289641at2759"/>
<feature type="transmembrane region" description="Helical" evidence="2">
    <location>
        <begin position="41"/>
        <end position="64"/>
    </location>
</feature>
<evidence type="ECO:0000313" key="3">
    <source>
        <dbReference type="EMBL" id="ATZ45858.1"/>
    </source>
</evidence>
<organism evidence="3 4">
    <name type="scientific">Botryotinia fuckeliana (strain B05.10)</name>
    <name type="common">Noble rot fungus</name>
    <name type="synonym">Botrytis cinerea</name>
    <dbReference type="NCBI Taxonomy" id="332648"/>
    <lineage>
        <taxon>Eukaryota</taxon>
        <taxon>Fungi</taxon>
        <taxon>Dikarya</taxon>
        <taxon>Ascomycota</taxon>
        <taxon>Pezizomycotina</taxon>
        <taxon>Leotiomycetes</taxon>
        <taxon>Helotiales</taxon>
        <taxon>Sclerotiniaceae</taxon>
        <taxon>Botrytis</taxon>
    </lineage>
</organism>
<dbReference type="PANTHER" id="PTHR39697">
    <property type="entry name" value="RICIN B LECTIN DOMAIN-CONTAINING PROTEIN-RELATED"/>
    <property type="match status" value="1"/>
</dbReference>
<reference evidence="3 4" key="2">
    <citation type="journal article" date="2012" name="Eukaryot. Cell">
        <title>Genome update of Botrytis cinerea strains B05.10 and T4.</title>
        <authorList>
            <person name="Staats M."/>
            <person name="van Kan J.A."/>
        </authorList>
    </citation>
    <scope>NUCLEOTIDE SEQUENCE [LARGE SCALE GENOMIC DNA]</scope>
    <source>
        <strain evidence="3 4">B05.10</strain>
    </source>
</reference>
<evidence type="ECO:0000256" key="2">
    <source>
        <dbReference type="SAM" id="Phobius"/>
    </source>
</evidence>
<dbReference type="AlphaFoldDB" id="A0A384J5H1"/>
<dbReference type="KEGG" id="bfu:BCIN_01g05620"/>
<protein>
    <submittedName>
        <fullName evidence="3">Uncharacterized protein</fullName>
    </submittedName>
</protein>
<dbReference type="VEuPathDB" id="FungiDB:Bcin01g05620"/>
<proteinExistence type="predicted"/>
<sequence>MPPISTPSTSSDDDNRSIPAVRTHSSNTFNRRRIAQRTGGIKEYITVGNVLAVLLIIPLTFTYIKVMITGPAPSPGSNIHTIYSPVTITSTIYTPSSTAISNRHSHGNSHDPSANPWPNFTYEILASSSRKSLALNSGRVTLAGPRSGKNPGVRWKCVEIKGWLHFQNAASGCFLGHNFWGDIVCTATAPDGWERFTTRPIPEGGHYLLMIHWERLWKVGIKGGVLAKIGEGETGGFAYSGEGEGEVIAWEFFRV</sequence>
<keyword evidence="2" id="KW-0812">Transmembrane</keyword>
<gene>
    <name evidence="3" type="ORF">BCIN_01g05620</name>
</gene>
<dbReference type="SUPFAM" id="SSF50405">
    <property type="entry name" value="Actin-crosslinking proteins"/>
    <property type="match status" value="1"/>
</dbReference>
<accession>A0A384J5H1</accession>
<dbReference type="EMBL" id="CP009805">
    <property type="protein sequence ID" value="ATZ45858.1"/>
    <property type="molecule type" value="Genomic_DNA"/>
</dbReference>
<dbReference type="InterPro" id="IPR008999">
    <property type="entry name" value="Actin-crosslinking"/>
</dbReference>
<dbReference type="PANTHER" id="PTHR39697:SF1">
    <property type="entry name" value="RICIN B LECTIN DOMAIN-CONTAINING PROTEIN"/>
    <property type="match status" value="1"/>
</dbReference>
<evidence type="ECO:0000313" key="4">
    <source>
        <dbReference type="Proteomes" id="UP000001798"/>
    </source>
</evidence>
<keyword evidence="2" id="KW-1133">Transmembrane helix</keyword>
<keyword evidence="2" id="KW-0472">Membrane</keyword>